<keyword evidence="2" id="KW-1185">Reference proteome</keyword>
<protein>
    <submittedName>
        <fullName evidence="1">Uncharacterized protein</fullName>
    </submittedName>
</protein>
<sequence length="11" mass="1358">ICISLREYTLF</sequence>
<comment type="caution">
    <text evidence="1">The sequence shown here is derived from an EMBL/GenBank/DDBJ whole genome shotgun (WGS) entry which is preliminary data.</text>
</comment>
<organism evidence="1 2">
    <name type="scientific">Allacma fusca</name>
    <dbReference type="NCBI Taxonomy" id="39272"/>
    <lineage>
        <taxon>Eukaryota</taxon>
        <taxon>Metazoa</taxon>
        <taxon>Ecdysozoa</taxon>
        <taxon>Arthropoda</taxon>
        <taxon>Hexapoda</taxon>
        <taxon>Collembola</taxon>
        <taxon>Symphypleona</taxon>
        <taxon>Sminthuridae</taxon>
        <taxon>Allacma</taxon>
    </lineage>
</organism>
<evidence type="ECO:0000313" key="1">
    <source>
        <dbReference type="EMBL" id="CAG7727651.1"/>
    </source>
</evidence>
<evidence type="ECO:0000313" key="2">
    <source>
        <dbReference type="Proteomes" id="UP000708208"/>
    </source>
</evidence>
<proteinExistence type="predicted"/>
<accession>A0A8J2K487</accession>
<dbReference type="Proteomes" id="UP000708208">
    <property type="component" value="Unassembled WGS sequence"/>
</dbReference>
<name>A0A8J2K487_9HEXA</name>
<reference evidence="1" key="1">
    <citation type="submission" date="2021-06" db="EMBL/GenBank/DDBJ databases">
        <authorList>
            <person name="Hodson N. C."/>
            <person name="Mongue J. A."/>
            <person name="Jaron S. K."/>
        </authorList>
    </citation>
    <scope>NUCLEOTIDE SEQUENCE</scope>
</reference>
<dbReference type="EMBL" id="CAJVCH010151705">
    <property type="protein sequence ID" value="CAG7727651.1"/>
    <property type="molecule type" value="Genomic_DNA"/>
</dbReference>
<feature type="non-terminal residue" evidence="1">
    <location>
        <position position="1"/>
    </location>
</feature>
<gene>
    <name evidence="1" type="ORF">AFUS01_LOCUS16482</name>
</gene>